<dbReference type="Pfam" id="PF13692">
    <property type="entry name" value="Glyco_trans_1_4"/>
    <property type="match status" value="1"/>
</dbReference>
<name>A0A7C7ZE51_9ARCH</name>
<dbReference type="CDD" id="cd03801">
    <property type="entry name" value="GT4_PimA-like"/>
    <property type="match status" value="1"/>
</dbReference>
<evidence type="ECO:0000313" key="2">
    <source>
        <dbReference type="EMBL" id="HIG63979.1"/>
    </source>
</evidence>
<dbReference type="SUPFAM" id="SSF53756">
    <property type="entry name" value="UDP-Glycosyltransferase/glycogen phosphorylase"/>
    <property type="match status" value="1"/>
</dbReference>
<evidence type="ECO:0000259" key="1">
    <source>
        <dbReference type="Pfam" id="PF13477"/>
    </source>
</evidence>
<gene>
    <name evidence="2" type="ORF">EYQ16_05655</name>
</gene>
<keyword evidence="2" id="KW-0808">Transferase</keyword>
<dbReference type="Proteomes" id="UP000589516">
    <property type="component" value="Unassembled WGS sequence"/>
</dbReference>
<feature type="domain" description="Glycosyltransferase subfamily 4-like N-terminal" evidence="1">
    <location>
        <begin position="6"/>
        <end position="137"/>
    </location>
</feature>
<reference evidence="3" key="1">
    <citation type="journal article" date="2019" name="bioRxiv">
        <title>Genome diversification in globally distributed novel marine Proteobacteria is linked to environmental adaptation.</title>
        <authorList>
            <person name="Zhou Z."/>
            <person name="Tran P.Q."/>
            <person name="Kieft K."/>
            <person name="Anantharaman K."/>
        </authorList>
    </citation>
    <scope>NUCLEOTIDE SEQUENCE [LARGE SCALE GENOMIC DNA]</scope>
</reference>
<sequence>MTSSLRIAVVSSARSIHTIRWVEWLKGHGHEVALFSLVEGDGATHFGPEPPLDRRYLFTLGSAVRRTTARLRRMLDDFAPQVVHGFNLVNHGNYAVRAGRHPVVVTALGSDVLLAPDESWLLSRIVRKTALGADRVIAPPVLAENLRKWGVDEKRLLSLIFGVDCDLFKPGRKELLVLFSRGFRDVYDPLCLARAIPEVIREVPEARFILAGNGPLREEVAEMLEDAGPNVSLPGLLPENELAKLMGRARAVVTPALSDSIPLTALEAMASGAVLVASDIKANRQWASTSAPVLLFPPSDADALAKALVRALTEEGLSQQALEQGPPLVDANWRWDEAASTVEALYHELCNSRA</sequence>
<protein>
    <submittedName>
        <fullName evidence="2">Glycosyltransferase</fullName>
    </submittedName>
</protein>
<dbReference type="InterPro" id="IPR050194">
    <property type="entry name" value="Glycosyltransferase_grp1"/>
</dbReference>
<dbReference type="InterPro" id="IPR028098">
    <property type="entry name" value="Glyco_trans_4-like_N"/>
</dbReference>
<evidence type="ECO:0000313" key="3">
    <source>
        <dbReference type="Proteomes" id="UP000589516"/>
    </source>
</evidence>
<dbReference type="PANTHER" id="PTHR45947">
    <property type="entry name" value="SULFOQUINOVOSYL TRANSFERASE SQD2"/>
    <property type="match status" value="1"/>
</dbReference>
<accession>A0A7C7ZE51</accession>
<dbReference type="AlphaFoldDB" id="A0A7C7ZE51"/>
<dbReference type="EMBL" id="DUAV01000034">
    <property type="protein sequence ID" value="HIG63979.1"/>
    <property type="molecule type" value="Genomic_DNA"/>
</dbReference>
<proteinExistence type="predicted"/>
<dbReference type="GO" id="GO:0016757">
    <property type="term" value="F:glycosyltransferase activity"/>
    <property type="evidence" value="ECO:0007669"/>
    <property type="project" value="TreeGrafter"/>
</dbReference>
<dbReference type="PANTHER" id="PTHR45947:SF3">
    <property type="entry name" value="SULFOQUINOVOSYL TRANSFERASE SQD2"/>
    <property type="match status" value="1"/>
</dbReference>
<dbReference type="Pfam" id="PF13477">
    <property type="entry name" value="Glyco_trans_4_2"/>
    <property type="match status" value="1"/>
</dbReference>
<comment type="caution">
    <text evidence="2">The sequence shown here is derived from an EMBL/GenBank/DDBJ whole genome shotgun (WGS) entry which is preliminary data.</text>
</comment>
<organism evidence="2 3">
    <name type="scientific">Marine Group III euryarchaeote</name>
    <dbReference type="NCBI Taxonomy" id="2173149"/>
    <lineage>
        <taxon>Archaea</taxon>
        <taxon>Methanobacteriati</taxon>
        <taxon>Thermoplasmatota</taxon>
        <taxon>Thermoplasmata</taxon>
        <taxon>Candidatus Thermoprofundales</taxon>
    </lineage>
</organism>
<dbReference type="Gene3D" id="3.40.50.2000">
    <property type="entry name" value="Glycogen Phosphorylase B"/>
    <property type="match status" value="2"/>
</dbReference>